<accession>A0A183DN62</accession>
<evidence type="ECO:0000256" key="7">
    <source>
        <dbReference type="ARBA" id="ARBA00022962"/>
    </source>
</evidence>
<dbReference type="PANTHER" id="PTHR11550">
    <property type="entry name" value="CTP SYNTHASE"/>
    <property type="match status" value="1"/>
</dbReference>
<dbReference type="EMBL" id="UYRT01077863">
    <property type="protein sequence ID" value="VDN17057.1"/>
    <property type="molecule type" value="Genomic_DNA"/>
</dbReference>
<comment type="pathway">
    <text evidence="1">Pyrimidine metabolism; CTP biosynthesis via de novo pathway; CTP from UDP: step 2/2.</text>
</comment>
<dbReference type="CDD" id="cd01746">
    <property type="entry name" value="GATase1_CTP_Synthase"/>
    <property type="match status" value="1"/>
</dbReference>
<dbReference type="GO" id="GO:0097268">
    <property type="term" value="C:cytoophidium"/>
    <property type="evidence" value="ECO:0007669"/>
    <property type="project" value="TreeGrafter"/>
</dbReference>
<dbReference type="GO" id="GO:0044210">
    <property type="term" value="P:'de novo' CTP biosynthetic process"/>
    <property type="evidence" value="ECO:0007669"/>
    <property type="project" value="UniProtKB-UniPathway"/>
</dbReference>
<evidence type="ECO:0000313" key="13">
    <source>
        <dbReference type="WBParaSite" id="GPUH_0001016601-mRNA-1"/>
    </source>
</evidence>
<dbReference type="InterPro" id="IPR004468">
    <property type="entry name" value="CTP_synthase"/>
</dbReference>
<dbReference type="AlphaFoldDB" id="A0A183DN62"/>
<evidence type="ECO:0000256" key="4">
    <source>
        <dbReference type="ARBA" id="ARBA00022598"/>
    </source>
</evidence>
<dbReference type="InterPro" id="IPR017926">
    <property type="entry name" value="GATASE"/>
</dbReference>
<dbReference type="InterPro" id="IPR033828">
    <property type="entry name" value="GATase1_CTP_Synthase"/>
</dbReference>
<dbReference type="GO" id="GO:0003883">
    <property type="term" value="F:CTP synthase activity"/>
    <property type="evidence" value="ECO:0007669"/>
    <property type="project" value="UniProtKB-EC"/>
</dbReference>
<proteinExistence type="inferred from homology"/>
<dbReference type="GO" id="GO:0042802">
    <property type="term" value="F:identical protein binding"/>
    <property type="evidence" value="ECO:0007669"/>
    <property type="project" value="TreeGrafter"/>
</dbReference>
<reference evidence="13" key="1">
    <citation type="submission" date="2016-06" db="UniProtKB">
        <authorList>
            <consortium name="WormBaseParasite"/>
        </authorList>
    </citation>
    <scope>IDENTIFICATION</scope>
</reference>
<evidence type="ECO:0000256" key="9">
    <source>
        <dbReference type="ARBA" id="ARBA00047781"/>
    </source>
</evidence>
<evidence type="ECO:0000256" key="2">
    <source>
        <dbReference type="ARBA" id="ARBA00007533"/>
    </source>
</evidence>
<dbReference type="InterPro" id="IPR029062">
    <property type="entry name" value="Class_I_gatase-like"/>
</dbReference>
<dbReference type="GO" id="GO:0019856">
    <property type="term" value="P:pyrimidine nucleobase biosynthetic process"/>
    <property type="evidence" value="ECO:0007669"/>
    <property type="project" value="TreeGrafter"/>
</dbReference>
<evidence type="ECO:0000256" key="1">
    <source>
        <dbReference type="ARBA" id="ARBA00005171"/>
    </source>
</evidence>
<evidence type="ECO:0000256" key="5">
    <source>
        <dbReference type="ARBA" id="ARBA00022741"/>
    </source>
</evidence>
<keyword evidence="7" id="KW-0315">Glutamine amidotransferase</keyword>
<comment type="catalytic activity">
    <reaction evidence="9">
        <text>UTP + L-glutamine + ATP + H2O = CTP + L-glutamate + ADP + phosphate + 2 H(+)</text>
        <dbReference type="Rhea" id="RHEA:26426"/>
        <dbReference type="ChEBI" id="CHEBI:15377"/>
        <dbReference type="ChEBI" id="CHEBI:15378"/>
        <dbReference type="ChEBI" id="CHEBI:29985"/>
        <dbReference type="ChEBI" id="CHEBI:30616"/>
        <dbReference type="ChEBI" id="CHEBI:37563"/>
        <dbReference type="ChEBI" id="CHEBI:43474"/>
        <dbReference type="ChEBI" id="CHEBI:46398"/>
        <dbReference type="ChEBI" id="CHEBI:58359"/>
        <dbReference type="ChEBI" id="CHEBI:456216"/>
        <dbReference type="EC" id="6.3.4.2"/>
    </reaction>
</comment>
<dbReference type="EC" id="6.3.4.2" evidence="3"/>
<organism evidence="13">
    <name type="scientific">Gongylonema pulchrum</name>
    <dbReference type="NCBI Taxonomy" id="637853"/>
    <lineage>
        <taxon>Eukaryota</taxon>
        <taxon>Metazoa</taxon>
        <taxon>Ecdysozoa</taxon>
        <taxon>Nematoda</taxon>
        <taxon>Chromadorea</taxon>
        <taxon>Rhabditida</taxon>
        <taxon>Spirurina</taxon>
        <taxon>Spiruromorpha</taxon>
        <taxon>Spiruroidea</taxon>
        <taxon>Gongylonematidae</taxon>
        <taxon>Gongylonema</taxon>
    </lineage>
</organism>
<evidence type="ECO:0000313" key="12">
    <source>
        <dbReference type="Proteomes" id="UP000271098"/>
    </source>
</evidence>
<protein>
    <recommendedName>
        <fullName evidence="3">CTP synthase (glutamine hydrolyzing)</fullName>
        <ecNumber evidence="3">6.3.4.2</ecNumber>
    </recommendedName>
</protein>
<name>A0A183DN62_9BILA</name>
<feature type="domain" description="Glutamine amidotransferase" evidence="10">
    <location>
        <begin position="27"/>
        <end position="212"/>
    </location>
</feature>
<evidence type="ECO:0000256" key="8">
    <source>
        <dbReference type="ARBA" id="ARBA00022975"/>
    </source>
</evidence>
<reference evidence="11 12" key="2">
    <citation type="submission" date="2018-11" db="EMBL/GenBank/DDBJ databases">
        <authorList>
            <consortium name="Pathogen Informatics"/>
        </authorList>
    </citation>
    <scope>NUCLEOTIDE SEQUENCE [LARGE SCALE GENOMIC DNA]</scope>
</reference>
<keyword evidence="6" id="KW-0067">ATP-binding</keyword>
<evidence type="ECO:0000259" key="10">
    <source>
        <dbReference type="Pfam" id="PF00117"/>
    </source>
</evidence>
<dbReference type="Gene3D" id="3.40.50.880">
    <property type="match status" value="1"/>
</dbReference>
<dbReference type="PROSITE" id="PS51273">
    <property type="entry name" value="GATASE_TYPE_1"/>
    <property type="match status" value="1"/>
</dbReference>
<dbReference type="Proteomes" id="UP000271098">
    <property type="component" value="Unassembled WGS sequence"/>
</dbReference>
<keyword evidence="5" id="KW-0547">Nucleotide-binding</keyword>
<keyword evidence="4" id="KW-0436">Ligase</keyword>
<dbReference type="GO" id="GO:0005524">
    <property type="term" value="F:ATP binding"/>
    <property type="evidence" value="ECO:0007669"/>
    <property type="project" value="UniProtKB-KW"/>
</dbReference>
<dbReference type="GO" id="GO:0005737">
    <property type="term" value="C:cytoplasm"/>
    <property type="evidence" value="ECO:0007669"/>
    <property type="project" value="TreeGrafter"/>
</dbReference>
<dbReference type="UniPathway" id="UPA00159">
    <property type="reaction ID" value="UER00277"/>
</dbReference>
<comment type="similarity">
    <text evidence="2">Belongs to the CTP synthase family.</text>
</comment>
<evidence type="ECO:0000313" key="11">
    <source>
        <dbReference type="EMBL" id="VDN17057.1"/>
    </source>
</evidence>
<dbReference type="Pfam" id="PF00117">
    <property type="entry name" value="GATase"/>
    <property type="match status" value="1"/>
</dbReference>
<dbReference type="OrthoDB" id="5819048at2759"/>
<dbReference type="PANTHER" id="PTHR11550:SF0">
    <property type="entry name" value="CTP SYNTHASE-RELATED"/>
    <property type="match status" value="1"/>
</dbReference>
<gene>
    <name evidence="11" type="ORF">GPUH_LOCUS10153</name>
</gene>
<evidence type="ECO:0000256" key="3">
    <source>
        <dbReference type="ARBA" id="ARBA00012291"/>
    </source>
</evidence>
<keyword evidence="12" id="KW-1185">Reference proteome</keyword>
<sequence length="404" mass="45343">MPQELCTKCENFKEEVRIALIGKYVQIKDAYASVNKALRHAAVQAKRNLVIEYVQSEHLEETQDPLRLPDYNRAWQAVKKADGILVPGGFGGRGTEGKIAACKYARENKIPFLGICLGMQCAAIEFARNVCHIERANSTEFDKALVGKQQVVIDMPEHRGEDKGMGGTMRLGLRDTIFLTKGSVLYQLYGAKKKISERHRHRYEVNPEIVPTLMHNGLMFVGSLGIDHEGAVKTDEKEGSCSPTVSASFPEIDVSSPKIYGIQDSLFYDITNLANAITSHLSKRFDKLSRYYLKFLELQSDLCLEIEQLCKRHPYFVGVQFHPEYLSHPLQPSPPFFGLIAAASGQLENFLRGWKMPTSMNVLKPAEDNITDNTSVVQATHTTVNKGCEMLDENIAEFEQKLDI</sequence>
<dbReference type="WBParaSite" id="GPUH_0001016601-mRNA-1">
    <property type="protein sequence ID" value="GPUH_0001016601-mRNA-1"/>
    <property type="gene ID" value="GPUH_0001016601"/>
</dbReference>
<evidence type="ECO:0000256" key="6">
    <source>
        <dbReference type="ARBA" id="ARBA00022840"/>
    </source>
</evidence>
<keyword evidence="8" id="KW-0665">Pyrimidine biosynthesis</keyword>
<dbReference type="SUPFAM" id="SSF52317">
    <property type="entry name" value="Class I glutamine amidotransferase-like"/>
    <property type="match status" value="2"/>
</dbReference>